<organism evidence="3 4">
    <name type="scientific">Xylaria bambusicola</name>
    <dbReference type="NCBI Taxonomy" id="326684"/>
    <lineage>
        <taxon>Eukaryota</taxon>
        <taxon>Fungi</taxon>
        <taxon>Dikarya</taxon>
        <taxon>Ascomycota</taxon>
        <taxon>Pezizomycotina</taxon>
        <taxon>Sordariomycetes</taxon>
        <taxon>Xylariomycetidae</taxon>
        <taxon>Xylariales</taxon>
        <taxon>Xylariaceae</taxon>
        <taxon>Xylaria</taxon>
    </lineage>
</organism>
<feature type="compositionally biased region" description="Basic and acidic residues" evidence="1">
    <location>
        <begin position="744"/>
        <end position="760"/>
    </location>
</feature>
<evidence type="ECO:0000256" key="2">
    <source>
        <dbReference type="SAM" id="Phobius"/>
    </source>
</evidence>
<evidence type="ECO:0000313" key="4">
    <source>
        <dbReference type="Proteomes" id="UP001305414"/>
    </source>
</evidence>
<keyword evidence="4" id="KW-1185">Reference proteome</keyword>
<gene>
    <name evidence="3" type="ORF">RRF57_005071</name>
</gene>
<evidence type="ECO:0000256" key="1">
    <source>
        <dbReference type="SAM" id="MobiDB-lite"/>
    </source>
</evidence>
<feature type="transmembrane region" description="Helical" evidence="2">
    <location>
        <begin position="575"/>
        <end position="597"/>
    </location>
</feature>
<evidence type="ECO:0000313" key="3">
    <source>
        <dbReference type="EMBL" id="KAK5629356.1"/>
    </source>
</evidence>
<name>A0AAN7UMV6_9PEZI</name>
<comment type="caution">
    <text evidence="3">The sequence shown here is derived from an EMBL/GenBank/DDBJ whole genome shotgun (WGS) entry which is preliminary data.</text>
</comment>
<reference evidence="3 4" key="1">
    <citation type="submission" date="2023-10" db="EMBL/GenBank/DDBJ databases">
        <title>Draft genome sequence of Xylaria bambusicola isolate GMP-LS, the root and basal stem rot pathogen of sugarcane in Indonesia.</title>
        <authorList>
            <person name="Selvaraj P."/>
            <person name="Muralishankar V."/>
            <person name="Muruganantham S."/>
            <person name="Sp S."/>
            <person name="Haryani S."/>
            <person name="Lau K.J.X."/>
            <person name="Naqvi N.I."/>
        </authorList>
    </citation>
    <scope>NUCLEOTIDE SEQUENCE [LARGE SCALE GENOMIC DNA]</scope>
    <source>
        <strain evidence="3">GMP-LS</strain>
    </source>
</reference>
<accession>A0AAN7UMV6</accession>
<feature type="transmembrane region" description="Helical" evidence="2">
    <location>
        <begin position="118"/>
        <end position="139"/>
    </location>
</feature>
<keyword evidence="2" id="KW-0812">Transmembrane</keyword>
<dbReference type="Proteomes" id="UP001305414">
    <property type="component" value="Unassembled WGS sequence"/>
</dbReference>
<keyword evidence="2" id="KW-1133">Transmembrane helix</keyword>
<sequence>MNAWKDVFTSSQQSVYLGQWTNWSRGPIFGATLTVTQRDGNLIIAFAAFFVTLVASRAWRIVCVSCHQVFSSSKPQDALYHQRQVILRNSSSPQSTLWNLMQLGWGPKGSSIRKVGKTIGLASLALVCLAGFTVVTYVLPYLSSSAGDEVLLRPGRCGFLDTSLITNATEYNVMVPPLIANLVTNAANYATQCYANSSGTLNCTVFIRDRIPTLVQFNATCPFQESVCRGNTSNLLLDTGYVNSHDHFGINTPLKDRVLFRRTLHCAPLVTKGYTTTLRSSSGNYTRYHHGFFIVGPERSNNSLSDGLYMIEDLESQYRFRNALGGLYPIPTKNYQIDSFGCRVENGSAIDSSEYVPSSKLRRVDGDSYIFYLSGNGVLFTETSMDAWYRAIKPTAAIYQPASDSTYQPFIFDEAASPLSCVEQHQFCYEALPKGKQCGPLASLVDSFSAAFDMSPSDAALGNLVWIIDQASGTSISEVINTLGAHALTSQRNLIAGNQGPIPADQWQQDVVHWWATSLAVQQSNFISNVVGPSDVRLYPYVTPPQDSTVCSNQFRLKTLIAKCQKIRSTAYTSFSVFGLYVLFLSGLLLIIISYSIEPILSCFHRRGKYSQYKYLEWVTNESLQLHRLAHESIGWGTWSRATEDGQVLGCLDITKPLHPRLYAPTFSPEDDTDVEDISNFASERPIVTETTQNVQQRSNGNVESGIPLFTAQERSETPYSRRFNYQGTSFSTNIVTPAYQPERVPKGESVELHRSLNTT</sequence>
<dbReference type="AlphaFoldDB" id="A0AAN7UMV6"/>
<dbReference type="EMBL" id="JAWHQM010000011">
    <property type="protein sequence ID" value="KAK5629356.1"/>
    <property type="molecule type" value="Genomic_DNA"/>
</dbReference>
<feature type="region of interest" description="Disordered" evidence="1">
    <location>
        <begin position="738"/>
        <end position="760"/>
    </location>
</feature>
<protein>
    <submittedName>
        <fullName evidence="3">Uncharacterized protein</fullName>
    </submittedName>
</protein>
<feature type="transmembrane region" description="Helical" evidence="2">
    <location>
        <begin position="42"/>
        <end position="59"/>
    </location>
</feature>
<proteinExistence type="predicted"/>
<keyword evidence="2" id="KW-0472">Membrane</keyword>